<feature type="domain" description="Diphthamide synthase" evidence="1">
    <location>
        <begin position="24"/>
        <end position="150"/>
    </location>
</feature>
<organism evidence="2">
    <name type="scientific">marine sediment metagenome</name>
    <dbReference type="NCBI Taxonomy" id="412755"/>
    <lineage>
        <taxon>unclassified sequences</taxon>
        <taxon>metagenomes</taxon>
        <taxon>ecological metagenomes</taxon>
    </lineage>
</organism>
<feature type="non-terminal residue" evidence="2">
    <location>
        <position position="152"/>
    </location>
</feature>
<evidence type="ECO:0000313" key="2">
    <source>
        <dbReference type="EMBL" id="GAJ21069.1"/>
    </source>
</evidence>
<dbReference type="Gene3D" id="3.40.50.620">
    <property type="entry name" value="HUPs"/>
    <property type="match status" value="1"/>
</dbReference>
<dbReference type="AlphaFoldDB" id="X1UUC3"/>
<dbReference type="InterPro" id="IPR014729">
    <property type="entry name" value="Rossmann-like_a/b/a_fold"/>
</dbReference>
<dbReference type="Pfam" id="PF01902">
    <property type="entry name" value="Diphthami_syn_2"/>
    <property type="match status" value="1"/>
</dbReference>
<reference evidence="2" key="1">
    <citation type="journal article" date="2014" name="Front. Microbiol.">
        <title>High frequency of phylogenetically diverse reductive dehalogenase-homologous genes in deep subseafloor sedimentary metagenomes.</title>
        <authorList>
            <person name="Kawai M."/>
            <person name="Futagami T."/>
            <person name="Toyoda A."/>
            <person name="Takaki Y."/>
            <person name="Nishi S."/>
            <person name="Hori S."/>
            <person name="Arai W."/>
            <person name="Tsubouchi T."/>
            <person name="Morono Y."/>
            <person name="Uchiyama I."/>
            <person name="Ito T."/>
            <person name="Fujiyama A."/>
            <person name="Inagaki F."/>
            <person name="Takami H."/>
        </authorList>
    </citation>
    <scope>NUCLEOTIDE SEQUENCE</scope>
    <source>
        <strain evidence="2">Expedition CK06-06</strain>
    </source>
</reference>
<accession>X1UUC3</accession>
<gene>
    <name evidence="2" type="ORF">S12H4_58699</name>
</gene>
<dbReference type="EMBL" id="BARW01038187">
    <property type="protein sequence ID" value="GAJ21069.1"/>
    <property type="molecule type" value="Genomic_DNA"/>
</dbReference>
<dbReference type="SUPFAM" id="SSF52402">
    <property type="entry name" value="Adenine nucleotide alpha hydrolases-like"/>
    <property type="match status" value="1"/>
</dbReference>
<sequence>MGIGWDNNTCVNKVGRQPHLKKLLFCWSGGKDSALALYEIQKNNDYQVVSLLTTITEDYDRISMHGVRRLLVEQQAQSLDIPLHKVFIPRSCSNEEYGAKMSQALNKFKQDGVETVAFGDIFLEEVRKYREDNLAKLSIKGVFPIWGRNSAE</sequence>
<proteinExistence type="predicted"/>
<comment type="caution">
    <text evidence="2">The sequence shown here is derived from an EMBL/GenBank/DDBJ whole genome shotgun (WGS) entry which is preliminary data.</text>
</comment>
<dbReference type="InterPro" id="IPR002761">
    <property type="entry name" value="Diphthami_syn_dom"/>
</dbReference>
<protein>
    <recommendedName>
        <fullName evidence="1">Diphthamide synthase domain-containing protein</fullName>
    </recommendedName>
</protein>
<name>X1UUC3_9ZZZZ</name>
<evidence type="ECO:0000259" key="1">
    <source>
        <dbReference type="Pfam" id="PF01902"/>
    </source>
</evidence>